<dbReference type="PANTHER" id="PTHR38564">
    <property type="entry name" value="SI:CH73-250A16.5-RELATED"/>
    <property type="match status" value="1"/>
</dbReference>
<organism evidence="2 3">
    <name type="scientific">Xyrichtys novacula</name>
    <name type="common">Pearly razorfish</name>
    <name type="synonym">Hemipteronotus novacula</name>
    <dbReference type="NCBI Taxonomy" id="13765"/>
    <lineage>
        <taxon>Eukaryota</taxon>
        <taxon>Metazoa</taxon>
        <taxon>Chordata</taxon>
        <taxon>Craniata</taxon>
        <taxon>Vertebrata</taxon>
        <taxon>Euteleostomi</taxon>
        <taxon>Actinopterygii</taxon>
        <taxon>Neopterygii</taxon>
        <taxon>Teleostei</taxon>
        <taxon>Neoteleostei</taxon>
        <taxon>Acanthomorphata</taxon>
        <taxon>Eupercaria</taxon>
        <taxon>Labriformes</taxon>
        <taxon>Labridae</taxon>
        <taxon>Xyrichtys</taxon>
    </lineage>
</organism>
<name>A0AAV1GK22_XYRNO</name>
<feature type="signal peptide" evidence="1">
    <location>
        <begin position="1"/>
        <end position="19"/>
    </location>
</feature>
<gene>
    <name evidence="2" type="ORF">XNOV1_A019544</name>
</gene>
<feature type="chain" id="PRO_5043729396" evidence="1">
    <location>
        <begin position="20"/>
        <end position="163"/>
    </location>
</feature>
<dbReference type="EMBL" id="OY660877">
    <property type="protein sequence ID" value="CAJ1072512.1"/>
    <property type="molecule type" value="Genomic_DNA"/>
</dbReference>
<keyword evidence="3" id="KW-1185">Reference proteome</keyword>
<dbReference type="PANTHER" id="PTHR38564:SF2">
    <property type="entry name" value="WU:FC46H12 PRECURSOR"/>
    <property type="match status" value="1"/>
</dbReference>
<evidence type="ECO:0000313" key="2">
    <source>
        <dbReference type="EMBL" id="CAJ1072512.1"/>
    </source>
</evidence>
<sequence length="163" mass="17610">MRTLLLASVLFAGLMFSSAVPLSLPIPYHAFCRVMWLFAVPCDEVSMKVAQQIQAFYPGYKLVSASAMIIRANHTSLDGLQAENITFTFNPTVETGGCRAGGQSVSLGFTSLLDNGLNYCNLYNLLSVSGLTSSLGFMEITNEWACLGYGQNTCKASPALIFK</sequence>
<dbReference type="Proteomes" id="UP001178508">
    <property type="component" value="Chromosome 14"/>
</dbReference>
<keyword evidence="1" id="KW-0732">Signal</keyword>
<proteinExistence type="predicted"/>
<accession>A0AAV1GK22</accession>
<evidence type="ECO:0000256" key="1">
    <source>
        <dbReference type="SAM" id="SignalP"/>
    </source>
</evidence>
<evidence type="ECO:0000313" key="3">
    <source>
        <dbReference type="Proteomes" id="UP001178508"/>
    </source>
</evidence>
<dbReference type="AlphaFoldDB" id="A0AAV1GK22"/>
<reference evidence="2" key="1">
    <citation type="submission" date="2023-08" db="EMBL/GenBank/DDBJ databases">
        <authorList>
            <person name="Alioto T."/>
            <person name="Alioto T."/>
            <person name="Gomez Garrido J."/>
        </authorList>
    </citation>
    <scope>NUCLEOTIDE SEQUENCE</scope>
</reference>
<protein>
    <submittedName>
        <fullName evidence="2">Wu:fc46h12</fullName>
    </submittedName>
</protein>